<dbReference type="InterPro" id="IPR009057">
    <property type="entry name" value="Homeodomain-like_sf"/>
</dbReference>
<evidence type="ECO:0000313" key="6">
    <source>
        <dbReference type="EMBL" id="AZG46057.1"/>
    </source>
</evidence>
<evidence type="ECO:0000313" key="7">
    <source>
        <dbReference type="Proteomes" id="UP000271469"/>
    </source>
</evidence>
<keyword evidence="1" id="KW-0805">Transcription regulation</keyword>
<dbReference type="PROSITE" id="PS01124">
    <property type="entry name" value="HTH_ARAC_FAMILY_2"/>
    <property type="match status" value="1"/>
</dbReference>
<evidence type="ECO:0000259" key="5">
    <source>
        <dbReference type="PROSITE" id="PS01124"/>
    </source>
</evidence>
<evidence type="ECO:0000256" key="4">
    <source>
        <dbReference type="SAM" id="MobiDB-lite"/>
    </source>
</evidence>
<dbReference type="OrthoDB" id="241790at2"/>
<dbReference type="InterPro" id="IPR018062">
    <property type="entry name" value="HTH_AraC-typ_CS"/>
</dbReference>
<dbReference type="KEGG" id="gom:D7316_02657"/>
<dbReference type="Proteomes" id="UP000271469">
    <property type="component" value="Chromosome"/>
</dbReference>
<dbReference type="SMART" id="SM00342">
    <property type="entry name" value="HTH_ARAC"/>
    <property type="match status" value="1"/>
</dbReference>
<gene>
    <name evidence="6" type="primary">rclR</name>
    <name evidence="6" type="ORF">D7316_02657</name>
</gene>
<dbReference type="InterPro" id="IPR032783">
    <property type="entry name" value="AraC_lig"/>
</dbReference>
<evidence type="ECO:0000256" key="2">
    <source>
        <dbReference type="ARBA" id="ARBA00023125"/>
    </source>
</evidence>
<dbReference type="Pfam" id="PF12833">
    <property type="entry name" value="HTH_18"/>
    <property type="match status" value="1"/>
</dbReference>
<dbReference type="GO" id="GO:0043565">
    <property type="term" value="F:sequence-specific DNA binding"/>
    <property type="evidence" value="ECO:0007669"/>
    <property type="project" value="InterPro"/>
</dbReference>
<sequence>MDALGSLLNGPRAQSPMLLRMVMRSPWSVRIEDTAPLTVVAVTRGSAVLTYDDGHRYRVAPGDVALIRGTHPYTIADDPTHEWVARIDANGDCFDPTGVHSVADDMCFGVRSWGNCADDDADSIMLIGTYPTGEVSQRLLDALDRITLVPMHDHPLVSLMEDEIVRDSPAQEAVLNRLLDLLLITGLRQSMDAGDARAAQWYRAHSDPLVGQVLRLMHNGIERPWTVASLAAAAGVSRAVMARRFTDLVGEPPMTYLTNWRLSVAADLLADRSRSLRSIAHQVGYGSPFAFSTAFKRHRGMSPAAFRTQSATGDGARAAAPASMIH</sequence>
<dbReference type="PROSITE" id="PS00041">
    <property type="entry name" value="HTH_ARAC_FAMILY_1"/>
    <property type="match status" value="1"/>
</dbReference>
<accession>A0A3G8JLU7</accession>
<dbReference type="GO" id="GO:0003700">
    <property type="term" value="F:DNA-binding transcription factor activity"/>
    <property type="evidence" value="ECO:0007669"/>
    <property type="project" value="InterPro"/>
</dbReference>
<dbReference type="InterPro" id="IPR050204">
    <property type="entry name" value="AraC_XylS_family_regulators"/>
</dbReference>
<dbReference type="EMBL" id="CP033972">
    <property type="protein sequence ID" value="AZG46057.1"/>
    <property type="molecule type" value="Genomic_DNA"/>
</dbReference>
<dbReference type="RefSeq" id="WP_124708629.1">
    <property type="nucleotide sequence ID" value="NZ_CP033972.1"/>
</dbReference>
<feature type="region of interest" description="Disordered" evidence="4">
    <location>
        <begin position="304"/>
        <end position="326"/>
    </location>
</feature>
<evidence type="ECO:0000256" key="1">
    <source>
        <dbReference type="ARBA" id="ARBA00023015"/>
    </source>
</evidence>
<feature type="domain" description="HTH araC/xylS-type" evidence="5">
    <location>
        <begin position="211"/>
        <end position="309"/>
    </location>
</feature>
<dbReference type="PANTHER" id="PTHR46796:SF13">
    <property type="entry name" value="HTH-TYPE TRANSCRIPTIONAL ACTIVATOR RHAS"/>
    <property type="match status" value="1"/>
</dbReference>
<dbReference type="Pfam" id="PF12852">
    <property type="entry name" value="Cupin_6"/>
    <property type="match status" value="1"/>
</dbReference>
<reference evidence="6 7" key="1">
    <citation type="submission" date="2018-11" db="EMBL/GenBank/DDBJ databases">
        <title>Gordonia insulae sp. nov., isolated from an island soil.</title>
        <authorList>
            <person name="Kim Y.S."/>
            <person name="Kim S.B."/>
        </authorList>
    </citation>
    <scope>NUCLEOTIDE SEQUENCE [LARGE SCALE GENOMIC DNA]</scope>
    <source>
        <strain evidence="6 7">MMS17-SY073</strain>
    </source>
</reference>
<keyword evidence="7" id="KW-1185">Reference proteome</keyword>
<organism evidence="6 7">
    <name type="scientific">Gordonia insulae</name>
    <dbReference type="NCBI Taxonomy" id="2420509"/>
    <lineage>
        <taxon>Bacteria</taxon>
        <taxon>Bacillati</taxon>
        <taxon>Actinomycetota</taxon>
        <taxon>Actinomycetes</taxon>
        <taxon>Mycobacteriales</taxon>
        <taxon>Gordoniaceae</taxon>
        <taxon>Gordonia</taxon>
    </lineage>
</organism>
<dbReference type="Gene3D" id="1.10.10.60">
    <property type="entry name" value="Homeodomain-like"/>
    <property type="match status" value="2"/>
</dbReference>
<dbReference type="SUPFAM" id="SSF46689">
    <property type="entry name" value="Homeodomain-like"/>
    <property type="match status" value="2"/>
</dbReference>
<protein>
    <submittedName>
        <fullName evidence="6">RCS-specific HTH-type transcriptional activator RclR</fullName>
    </submittedName>
</protein>
<proteinExistence type="predicted"/>
<dbReference type="AlphaFoldDB" id="A0A3G8JLU7"/>
<feature type="compositionally biased region" description="Low complexity" evidence="4">
    <location>
        <begin position="311"/>
        <end position="326"/>
    </location>
</feature>
<dbReference type="InterPro" id="IPR018060">
    <property type="entry name" value="HTH_AraC"/>
</dbReference>
<keyword evidence="2" id="KW-0238">DNA-binding</keyword>
<name>A0A3G8JLU7_9ACTN</name>
<evidence type="ECO:0000256" key="3">
    <source>
        <dbReference type="ARBA" id="ARBA00023163"/>
    </source>
</evidence>
<keyword evidence="3" id="KW-0804">Transcription</keyword>
<dbReference type="PANTHER" id="PTHR46796">
    <property type="entry name" value="HTH-TYPE TRANSCRIPTIONAL ACTIVATOR RHAS-RELATED"/>
    <property type="match status" value="1"/>
</dbReference>